<reference evidence="1" key="2">
    <citation type="journal article" date="2018" name="Environ. Sci. Technol.">
        <title>The Toxicogenome of Hyalella azteca: A Model for Sediment Ecotoxicology and Evolutionary Toxicology.</title>
        <authorList>
            <person name="Poynton H.C."/>
            <person name="Hasenbein S."/>
            <person name="Benoit J.B."/>
            <person name="Sepulveda M.S."/>
            <person name="Poelchau M.F."/>
            <person name="Hughes D.S.T."/>
            <person name="Murali S.C."/>
            <person name="Chen S."/>
            <person name="Glastad K.M."/>
            <person name="Goodisman M.A.D."/>
            <person name="Werren J.H."/>
            <person name="Vineis J.H."/>
            <person name="Bowen J.L."/>
            <person name="Friedrich M."/>
            <person name="Jones J."/>
            <person name="Robertson H.M."/>
            <person name="Feyereisen R."/>
            <person name="Mechler-Hickson A."/>
            <person name="Mathers N."/>
            <person name="Lee C.E."/>
            <person name="Colbourne J.K."/>
            <person name="Biales A."/>
            <person name="Johnston J.S."/>
            <person name="Wellborn G.A."/>
            <person name="Rosendale A.J."/>
            <person name="Cridge A.G."/>
            <person name="Munoz-Torres M.C."/>
            <person name="Bain P.A."/>
            <person name="Manny A.R."/>
            <person name="Major K.M."/>
            <person name="Lambert F.N."/>
            <person name="Vulpe C.D."/>
            <person name="Tuck P."/>
            <person name="Blalock B.J."/>
            <person name="Lin Y.Y."/>
            <person name="Smith M.E."/>
            <person name="Ochoa-Acuna H."/>
            <person name="Chen M.M."/>
            <person name="Childers C.P."/>
            <person name="Qu J."/>
            <person name="Dugan S."/>
            <person name="Lee S.L."/>
            <person name="Chao H."/>
            <person name="Dinh H."/>
            <person name="Han Y."/>
            <person name="Doddapaneni H."/>
            <person name="Worley K.C."/>
            <person name="Muzny D.M."/>
            <person name="Gibbs R.A."/>
            <person name="Richards S."/>
        </authorList>
    </citation>
    <scope>NUCLEOTIDE SEQUENCE</scope>
    <source>
        <strain evidence="1">HAZT.00-mixed</strain>
        <tissue evidence="1">Whole organism</tissue>
    </source>
</reference>
<protein>
    <submittedName>
        <fullName evidence="1">Uncharacterized protein</fullName>
    </submittedName>
</protein>
<dbReference type="Proteomes" id="UP000711488">
    <property type="component" value="Unassembled WGS sequence"/>
</dbReference>
<dbReference type="EMBL" id="JQDR03011647">
    <property type="protein sequence ID" value="KAA0192440.1"/>
    <property type="molecule type" value="Genomic_DNA"/>
</dbReference>
<reference evidence="1" key="1">
    <citation type="submission" date="2014-08" db="EMBL/GenBank/DDBJ databases">
        <authorList>
            <person name="Murali S."/>
            <person name="Richards S."/>
            <person name="Bandaranaike D."/>
            <person name="Bellair M."/>
            <person name="Blankenburg K."/>
            <person name="Chao H."/>
            <person name="Dinh H."/>
            <person name="Doddapaneni H."/>
            <person name="Dugan-Rocha S."/>
            <person name="Elkadiri S."/>
            <person name="Gnanaolivu R."/>
            <person name="Hughes D."/>
            <person name="Lee S."/>
            <person name="Li M."/>
            <person name="Ming W."/>
            <person name="Munidasa M."/>
            <person name="Muniz J."/>
            <person name="Nguyen L."/>
            <person name="Osuji N."/>
            <person name="Pu L.-L."/>
            <person name="Puazo M."/>
            <person name="Skinner E."/>
            <person name="Qu C."/>
            <person name="Quiroz J."/>
            <person name="Raj R."/>
            <person name="Weissenberger G."/>
            <person name="Xin Y."/>
            <person name="Zou X."/>
            <person name="Han Y."/>
            <person name="Worley K."/>
            <person name="Muzny D."/>
            <person name="Gibbs R."/>
        </authorList>
    </citation>
    <scope>NUCLEOTIDE SEQUENCE</scope>
    <source>
        <strain evidence="1">HAZT.00-mixed</strain>
        <tissue evidence="1">Whole organism</tissue>
    </source>
</reference>
<reference evidence="1" key="3">
    <citation type="submission" date="2019-06" db="EMBL/GenBank/DDBJ databases">
        <authorList>
            <person name="Poynton C."/>
            <person name="Hasenbein S."/>
            <person name="Benoit J.B."/>
            <person name="Sepulveda M.S."/>
            <person name="Poelchau M.F."/>
            <person name="Murali S.C."/>
            <person name="Chen S."/>
            <person name="Glastad K.M."/>
            <person name="Werren J.H."/>
            <person name="Vineis J.H."/>
            <person name="Bowen J.L."/>
            <person name="Friedrich M."/>
            <person name="Jones J."/>
            <person name="Robertson H.M."/>
            <person name="Feyereisen R."/>
            <person name="Mechler-Hickson A."/>
            <person name="Mathers N."/>
            <person name="Lee C.E."/>
            <person name="Colbourne J.K."/>
            <person name="Biales A."/>
            <person name="Johnston J.S."/>
            <person name="Wellborn G.A."/>
            <person name="Rosendale A.J."/>
            <person name="Cridge A.G."/>
            <person name="Munoz-Torres M.C."/>
            <person name="Bain P.A."/>
            <person name="Manny A.R."/>
            <person name="Major K.M."/>
            <person name="Lambert F.N."/>
            <person name="Vulpe C.D."/>
            <person name="Tuck P."/>
            <person name="Blalock B.J."/>
            <person name="Lin Y.-Y."/>
            <person name="Smith M.E."/>
            <person name="Ochoa-Acuna H."/>
            <person name="Chen M.-J.M."/>
            <person name="Childers C.P."/>
            <person name="Qu J."/>
            <person name="Dugan S."/>
            <person name="Lee S.L."/>
            <person name="Chao H."/>
            <person name="Dinh H."/>
            <person name="Han Y."/>
            <person name="Doddapaneni H."/>
            <person name="Worley K.C."/>
            <person name="Muzny D.M."/>
            <person name="Gibbs R.A."/>
            <person name="Richards S."/>
        </authorList>
    </citation>
    <scope>NUCLEOTIDE SEQUENCE</scope>
    <source>
        <strain evidence="1">HAZT.00-mixed</strain>
        <tissue evidence="1">Whole organism</tissue>
    </source>
</reference>
<proteinExistence type="predicted"/>
<sequence length="72" mass="7993">MSGDRKIIAGFLKRAYEAYFKVKLDDQDECGAPHALCDTCAQSPTVDEGRENFTEAVASDGYKMSWDYASDC</sequence>
<dbReference type="AlphaFoldDB" id="A0A6A0GXW4"/>
<gene>
    <name evidence="1" type="ORF">HAZT_HAZT007904</name>
</gene>
<organism evidence="1">
    <name type="scientific">Hyalella azteca</name>
    <name type="common">Amphipod</name>
    <dbReference type="NCBI Taxonomy" id="294128"/>
    <lineage>
        <taxon>Eukaryota</taxon>
        <taxon>Metazoa</taxon>
        <taxon>Ecdysozoa</taxon>
        <taxon>Arthropoda</taxon>
        <taxon>Crustacea</taxon>
        <taxon>Multicrustacea</taxon>
        <taxon>Malacostraca</taxon>
        <taxon>Eumalacostraca</taxon>
        <taxon>Peracarida</taxon>
        <taxon>Amphipoda</taxon>
        <taxon>Senticaudata</taxon>
        <taxon>Talitrida</taxon>
        <taxon>Talitroidea</taxon>
        <taxon>Hyalellidae</taxon>
        <taxon>Hyalella</taxon>
    </lineage>
</organism>
<comment type="caution">
    <text evidence="1">The sequence shown here is derived from an EMBL/GenBank/DDBJ whole genome shotgun (WGS) entry which is preliminary data.</text>
</comment>
<name>A0A6A0GXW4_HYAAZ</name>
<accession>A0A6A0GXW4</accession>
<evidence type="ECO:0000313" key="1">
    <source>
        <dbReference type="EMBL" id="KAA0192440.1"/>
    </source>
</evidence>